<dbReference type="InterPro" id="IPR011008">
    <property type="entry name" value="Dimeric_a/b-barrel"/>
</dbReference>
<organism evidence="3 4">
    <name type="scientific">Nonomuraea jiangxiensis</name>
    <dbReference type="NCBI Taxonomy" id="633440"/>
    <lineage>
        <taxon>Bacteria</taxon>
        <taxon>Bacillati</taxon>
        <taxon>Actinomycetota</taxon>
        <taxon>Actinomycetes</taxon>
        <taxon>Streptosporangiales</taxon>
        <taxon>Streptosporangiaceae</taxon>
        <taxon>Nonomuraea</taxon>
    </lineage>
</organism>
<evidence type="ECO:0000256" key="1">
    <source>
        <dbReference type="ARBA" id="ARBA00007689"/>
    </source>
</evidence>
<comment type="similarity">
    <text evidence="1">Belongs to the YciI family.</text>
</comment>
<name>A0A1G8YFV0_9ACTN</name>
<feature type="domain" description="YCII-related" evidence="2">
    <location>
        <begin position="1"/>
        <end position="114"/>
    </location>
</feature>
<dbReference type="Pfam" id="PF03795">
    <property type="entry name" value="YCII"/>
    <property type="match status" value="1"/>
</dbReference>
<dbReference type="STRING" id="633440.SAMN05421869_113267"/>
<keyword evidence="4" id="KW-1185">Reference proteome</keyword>
<dbReference type="InterPro" id="IPR005545">
    <property type="entry name" value="YCII"/>
</dbReference>
<dbReference type="PANTHER" id="PTHR35174">
    <property type="entry name" value="BLL7171 PROTEIN-RELATED"/>
    <property type="match status" value="1"/>
</dbReference>
<evidence type="ECO:0000259" key="2">
    <source>
        <dbReference type="Pfam" id="PF03795"/>
    </source>
</evidence>
<sequence>MKFLLIMHMNPEIWDSLTEDERNEVMSGHGDFMKTIQESGEMISTHALADPSNSASVRGTGGAPAVTDGPYVEAKEYMGGYYLVDCESRERAIELAKLIPDTRFAGLGIEVRPVMFSAGQDM</sequence>
<accession>A0A1G8YFV0</accession>
<reference evidence="3 4" key="1">
    <citation type="submission" date="2016-10" db="EMBL/GenBank/DDBJ databases">
        <authorList>
            <person name="de Groot N.N."/>
        </authorList>
    </citation>
    <scope>NUCLEOTIDE SEQUENCE [LARGE SCALE GENOMIC DNA]</scope>
    <source>
        <strain evidence="3 4">CGMCC 4.6533</strain>
    </source>
</reference>
<dbReference type="AlphaFoldDB" id="A0A1G8YFV0"/>
<dbReference type="EMBL" id="FNDJ01000013">
    <property type="protein sequence ID" value="SDK01809.1"/>
    <property type="molecule type" value="Genomic_DNA"/>
</dbReference>
<dbReference type="SUPFAM" id="SSF54909">
    <property type="entry name" value="Dimeric alpha+beta barrel"/>
    <property type="match status" value="1"/>
</dbReference>
<protein>
    <submittedName>
        <fullName evidence="3">Uncharacterized conserved protein</fullName>
    </submittedName>
</protein>
<dbReference type="Proteomes" id="UP000199202">
    <property type="component" value="Unassembled WGS sequence"/>
</dbReference>
<proteinExistence type="inferred from homology"/>
<dbReference type="PANTHER" id="PTHR35174:SF3">
    <property type="entry name" value="BLL7171 PROTEIN"/>
    <property type="match status" value="1"/>
</dbReference>
<gene>
    <name evidence="3" type="ORF">SAMN05421869_113267</name>
</gene>
<dbReference type="Gene3D" id="3.30.70.1060">
    <property type="entry name" value="Dimeric alpha+beta barrel"/>
    <property type="match status" value="1"/>
</dbReference>
<evidence type="ECO:0000313" key="4">
    <source>
        <dbReference type="Proteomes" id="UP000199202"/>
    </source>
</evidence>
<dbReference type="OrthoDB" id="668782at2"/>
<evidence type="ECO:0000313" key="3">
    <source>
        <dbReference type="EMBL" id="SDK01809.1"/>
    </source>
</evidence>
<dbReference type="RefSeq" id="WP_090937716.1">
    <property type="nucleotide sequence ID" value="NZ_FNDJ01000013.1"/>
</dbReference>